<dbReference type="PROSITE" id="PS51318">
    <property type="entry name" value="TAT"/>
    <property type="match status" value="1"/>
</dbReference>
<dbReference type="InterPro" id="IPR054123">
    <property type="entry name" value="CT0912-like_N"/>
</dbReference>
<dbReference type="EMBL" id="AP018795">
    <property type="protein sequence ID" value="BBF64021.1"/>
    <property type="molecule type" value="Genomic_DNA"/>
</dbReference>
<evidence type="ECO:0000313" key="4">
    <source>
        <dbReference type="EMBL" id="BBF64021.1"/>
    </source>
</evidence>
<proteinExistence type="predicted"/>
<dbReference type="InterPro" id="IPR006311">
    <property type="entry name" value="TAT_signal"/>
</dbReference>
<feature type="chain" id="PRO_5016358308" evidence="1">
    <location>
        <begin position="29"/>
        <end position="321"/>
    </location>
</feature>
<evidence type="ECO:0000259" key="3">
    <source>
        <dbReference type="Pfam" id="PF22087"/>
    </source>
</evidence>
<reference evidence="4 5" key="1">
    <citation type="journal article" date="2018" name="Microbiol. Resour. Announc.">
        <title>Complete Genome Sequence of Acidithiobacillus ferridurans JCM 18981.</title>
        <authorList>
            <person name="Miyauchi T."/>
            <person name="Kouzuma A."/>
            <person name="Abe T."/>
            <person name="Watanabe K."/>
        </authorList>
    </citation>
    <scope>NUCLEOTIDE SEQUENCE [LARGE SCALE GENOMIC DNA]</scope>
    <source>
        <strain evidence="5">ATCC 33020 / DSM 29468 / JCM 18981 / 11Fe</strain>
    </source>
</reference>
<accession>A0A2Z6IEK7</accession>
<dbReference type="KEGG" id="afj:AFERRID_02390"/>
<feature type="domain" description="CT0912-like N-terminal" evidence="2">
    <location>
        <begin position="40"/>
        <end position="124"/>
    </location>
</feature>
<evidence type="ECO:0000313" key="5">
    <source>
        <dbReference type="Proteomes" id="UP000280188"/>
    </source>
</evidence>
<dbReference type="AlphaFoldDB" id="A0A2Z6IEK7"/>
<sequence length="321" mass="35152">MKRRHFLIASATATVAALGAPLFRSAQAATAGNPYKGFPVNYVAEFRATPPHKEAVTRAVQGLATRLKGTPGFLGITLKQMVGTSTMVMNYPPQYKGILADANEQAVQEGRLPYSFLLLVRFADPAALQGAKLADWLHSALAPALAFTPPGTSEHTQLLPLAGIYASLIAGDRKEIFSTGPAIARFLAHQDDTPERKLVTVVNHVMVPDKDHALVEAKVGPLLKVAQNTFQPKDDANDIGQPGAKDNRDYRKAMSTEILANTETCGSLRSYLMHGVWESVWDHENSHLDPRFQHAFLQLAPYIVVGPVEPFYQTWFLENRA</sequence>
<evidence type="ECO:0000256" key="1">
    <source>
        <dbReference type="SAM" id="SignalP"/>
    </source>
</evidence>
<dbReference type="Proteomes" id="UP000280188">
    <property type="component" value="Chromosome"/>
</dbReference>
<keyword evidence="5" id="KW-1185">Reference proteome</keyword>
<dbReference type="InterPro" id="IPR054310">
    <property type="entry name" value="CT0912-like_C"/>
</dbReference>
<keyword evidence="1" id="KW-0732">Signal</keyword>
<evidence type="ECO:0000259" key="2">
    <source>
        <dbReference type="Pfam" id="PF21931"/>
    </source>
</evidence>
<dbReference type="RefSeq" id="WP_126604219.1">
    <property type="nucleotide sequence ID" value="NZ_AP018795.1"/>
</dbReference>
<feature type="signal peptide" evidence="1">
    <location>
        <begin position="1"/>
        <end position="28"/>
    </location>
</feature>
<organism evidence="4 5">
    <name type="scientific">Acidithiobacillus ferridurans</name>
    <dbReference type="NCBI Taxonomy" id="1232575"/>
    <lineage>
        <taxon>Bacteria</taxon>
        <taxon>Pseudomonadati</taxon>
        <taxon>Pseudomonadota</taxon>
        <taxon>Acidithiobacillia</taxon>
        <taxon>Acidithiobacillales</taxon>
        <taxon>Acidithiobacillaceae</taxon>
        <taxon>Acidithiobacillus</taxon>
    </lineage>
</organism>
<dbReference type="Pfam" id="PF21931">
    <property type="entry name" value="ABM-like"/>
    <property type="match status" value="1"/>
</dbReference>
<name>A0A2Z6IEK7_ACIFI</name>
<protein>
    <submittedName>
        <fullName evidence="4">Uncharacterized protein</fullName>
    </submittedName>
</protein>
<feature type="domain" description="CT0912-like C-terminal" evidence="3">
    <location>
        <begin position="169"/>
        <end position="314"/>
    </location>
</feature>
<dbReference type="Pfam" id="PF22087">
    <property type="entry name" value="CT0912-like_C"/>
    <property type="match status" value="1"/>
</dbReference>
<gene>
    <name evidence="4" type="ORF">AFERRID_02390</name>
</gene>